<dbReference type="InterPro" id="IPR052358">
    <property type="entry name" value="Aro_Compnd_Degr_Hydrolases"/>
</dbReference>
<evidence type="ECO:0000313" key="3">
    <source>
        <dbReference type="EMBL" id="KAK5948888.1"/>
    </source>
</evidence>
<dbReference type="Proteomes" id="UP001316803">
    <property type="component" value="Unassembled WGS sequence"/>
</dbReference>
<dbReference type="AlphaFoldDB" id="A0AAN8E9B3"/>
<evidence type="ECO:0000256" key="1">
    <source>
        <dbReference type="SAM" id="MobiDB-lite"/>
    </source>
</evidence>
<dbReference type="Gene3D" id="3.20.20.140">
    <property type="entry name" value="Metal-dependent hydrolases"/>
    <property type="match status" value="1"/>
</dbReference>
<protein>
    <recommendedName>
        <fullName evidence="2">Amidohydrolase-related domain-containing protein</fullName>
    </recommendedName>
</protein>
<gene>
    <name evidence="3" type="ORF">OHC33_010139</name>
</gene>
<accession>A0AAN8E9B3</accession>
<keyword evidence="4" id="KW-1185">Reference proteome</keyword>
<dbReference type="Pfam" id="PF04909">
    <property type="entry name" value="Amidohydro_2"/>
    <property type="match status" value="1"/>
</dbReference>
<dbReference type="SUPFAM" id="SSF51556">
    <property type="entry name" value="Metallo-dependent hydrolases"/>
    <property type="match status" value="1"/>
</dbReference>
<dbReference type="PANTHER" id="PTHR35563">
    <property type="entry name" value="BARREL METAL-DEPENDENT HYDROLASE, PUTATIVE (AFU_ORTHOLOGUE AFUA_1G16240)-RELATED"/>
    <property type="match status" value="1"/>
</dbReference>
<dbReference type="EMBL" id="JAKLMC020000042">
    <property type="protein sequence ID" value="KAK5948888.1"/>
    <property type="molecule type" value="Genomic_DNA"/>
</dbReference>
<evidence type="ECO:0000313" key="4">
    <source>
        <dbReference type="Proteomes" id="UP001316803"/>
    </source>
</evidence>
<feature type="compositionally biased region" description="Polar residues" evidence="1">
    <location>
        <begin position="1"/>
        <end position="12"/>
    </location>
</feature>
<name>A0AAN8E9B3_9EURO</name>
<feature type="region of interest" description="Disordered" evidence="1">
    <location>
        <begin position="1"/>
        <end position="24"/>
    </location>
</feature>
<feature type="domain" description="Amidohydrolase-related" evidence="2">
    <location>
        <begin position="23"/>
        <end position="325"/>
    </location>
</feature>
<proteinExistence type="predicted"/>
<evidence type="ECO:0000259" key="2">
    <source>
        <dbReference type="Pfam" id="PF04909"/>
    </source>
</evidence>
<sequence>MASRNNDSQAMTRLSRPLPEGTIDSHMHIIPPDFKRFPLQAAAQYKPIPHTLADAQAFYTQTSGLGIPRPRMVLTQVSIYGNDNSALLSGTADLEERGRGVIQCDPAQVTIEQLDAWWQQGARGVRINLVSVGQSITEDELLPLLQAYIDKISQSRMPGGDKRWVIEMFLPLKSMPMLLNVLPKLNGREKVRFCLDHFGGLKFKDDAPSFGPNDDPYLIPGFKELVQLITDRSLPEVYLKISAQYRVDPEYPSQDARRRLDPVGKELVQRAEDRVTWASDWPHTRFENIDSVPFVESCYSWCGEGADGDARKEKLFRLNSERLWDMAQNV</sequence>
<dbReference type="InterPro" id="IPR006680">
    <property type="entry name" value="Amidohydro-rel"/>
</dbReference>
<dbReference type="PANTHER" id="PTHR35563:SF2">
    <property type="entry name" value="BARREL METAL-DEPENDENT HYDROLASE, PUTATIVE (AFU_ORTHOLOGUE AFUA_1G16240)-RELATED"/>
    <property type="match status" value="1"/>
</dbReference>
<dbReference type="GO" id="GO:0016787">
    <property type="term" value="F:hydrolase activity"/>
    <property type="evidence" value="ECO:0007669"/>
    <property type="project" value="InterPro"/>
</dbReference>
<reference evidence="3 4" key="1">
    <citation type="submission" date="2022-12" db="EMBL/GenBank/DDBJ databases">
        <title>Genomic features and morphological characterization of a novel Knufia sp. strain isolated from spacecraft assembly facility.</title>
        <authorList>
            <person name="Teixeira M."/>
            <person name="Chander A.M."/>
            <person name="Stajich J.E."/>
            <person name="Venkateswaran K."/>
        </authorList>
    </citation>
    <scope>NUCLEOTIDE SEQUENCE [LARGE SCALE GENOMIC DNA]</scope>
    <source>
        <strain evidence="3 4">FJI-L2-BK-P2</strain>
    </source>
</reference>
<dbReference type="InterPro" id="IPR032466">
    <property type="entry name" value="Metal_Hydrolase"/>
</dbReference>
<organism evidence="3 4">
    <name type="scientific">Knufia fluminis</name>
    <dbReference type="NCBI Taxonomy" id="191047"/>
    <lineage>
        <taxon>Eukaryota</taxon>
        <taxon>Fungi</taxon>
        <taxon>Dikarya</taxon>
        <taxon>Ascomycota</taxon>
        <taxon>Pezizomycotina</taxon>
        <taxon>Eurotiomycetes</taxon>
        <taxon>Chaetothyriomycetidae</taxon>
        <taxon>Chaetothyriales</taxon>
        <taxon>Trichomeriaceae</taxon>
        <taxon>Knufia</taxon>
    </lineage>
</organism>
<comment type="caution">
    <text evidence="3">The sequence shown here is derived from an EMBL/GenBank/DDBJ whole genome shotgun (WGS) entry which is preliminary data.</text>
</comment>